<accession>B9S0U0</accession>
<name>B9S0U0_RICCO</name>
<dbReference type="InterPro" id="IPR025836">
    <property type="entry name" value="Zn_knuckle_CX2CX4HX4C"/>
</dbReference>
<dbReference type="InParanoid" id="B9S0U0"/>
<dbReference type="Pfam" id="PF14392">
    <property type="entry name" value="zf-CCHC_4"/>
    <property type="match status" value="1"/>
</dbReference>
<dbReference type="Proteomes" id="UP000008311">
    <property type="component" value="Unassembled WGS sequence"/>
</dbReference>
<dbReference type="EMBL" id="EQ973841">
    <property type="protein sequence ID" value="EEF42754.1"/>
    <property type="molecule type" value="Genomic_DNA"/>
</dbReference>
<gene>
    <name evidence="2" type="ORF">RCOM_1536850</name>
</gene>
<evidence type="ECO:0000313" key="2">
    <source>
        <dbReference type="EMBL" id="EEF42754.1"/>
    </source>
</evidence>
<protein>
    <recommendedName>
        <fullName evidence="1">Zinc knuckle CX2CX4HX4C domain-containing protein</fullName>
    </recommendedName>
</protein>
<sequence>MNLKKPDATIWLSFRYEKLPSFCFGCGIIAHSDSRCEILMDNPSLAQQLCKYDASLRAVSGRGRINLVSRGSRWIRGPGWEERRKKEGVSHRDKAITDLNLDRDKAMVDRERSPIVEI</sequence>
<evidence type="ECO:0000259" key="1">
    <source>
        <dbReference type="Pfam" id="PF14392"/>
    </source>
</evidence>
<dbReference type="AlphaFoldDB" id="B9S0U0"/>
<reference evidence="3" key="1">
    <citation type="journal article" date="2010" name="Nat. Biotechnol.">
        <title>Draft genome sequence of the oilseed species Ricinus communis.</title>
        <authorList>
            <person name="Chan A.P."/>
            <person name="Crabtree J."/>
            <person name="Zhao Q."/>
            <person name="Lorenzi H."/>
            <person name="Orvis J."/>
            <person name="Puiu D."/>
            <person name="Melake-Berhan A."/>
            <person name="Jones K.M."/>
            <person name="Redman J."/>
            <person name="Chen G."/>
            <person name="Cahoon E.B."/>
            <person name="Gedil M."/>
            <person name="Stanke M."/>
            <person name="Haas B.J."/>
            <person name="Wortman J.R."/>
            <person name="Fraser-Liggett C.M."/>
            <person name="Ravel J."/>
            <person name="Rabinowicz P.D."/>
        </authorList>
    </citation>
    <scope>NUCLEOTIDE SEQUENCE [LARGE SCALE GENOMIC DNA]</scope>
    <source>
        <strain evidence="3">cv. Hale</strain>
    </source>
</reference>
<feature type="domain" description="Zinc knuckle CX2CX4HX4C" evidence="1">
    <location>
        <begin position="8"/>
        <end position="37"/>
    </location>
</feature>
<evidence type="ECO:0000313" key="3">
    <source>
        <dbReference type="Proteomes" id="UP000008311"/>
    </source>
</evidence>
<organism evidence="2 3">
    <name type="scientific">Ricinus communis</name>
    <name type="common">Castor bean</name>
    <dbReference type="NCBI Taxonomy" id="3988"/>
    <lineage>
        <taxon>Eukaryota</taxon>
        <taxon>Viridiplantae</taxon>
        <taxon>Streptophyta</taxon>
        <taxon>Embryophyta</taxon>
        <taxon>Tracheophyta</taxon>
        <taxon>Spermatophyta</taxon>
        <taxon>Magnoliopsida</taxon>
        <taxon>eudicotyledons</taxon>
        <taxon>Gunneridae</taxon>
        <taxon>Pentapetalae</taxon>
        <taxon>rosids</taxon>
        <taxon>fabids</taxon>
        <taxon>Malpighiales</taxon>
        <taxon>Euphorbiaceae</taxon>
        <taxon>Acalyphoideae</taxon>
        <taxon>Acalypheae</taxon>
        <taxon>Ricinus</taxon>
    </lineage>
</organism>
<keyword evidence="3" id="KW-1185">Reference proteome</keyword>
<proteinExistence type="predicted"/>